<dbReference type="Gene3D" id="3.60.40.10">
    <property type="entry name" value="PPM-type phosphatase domain"/>
    <property type="match status" value="1"/>
</dbReference>
<dbReference type="SMART" id="SM00220">
    <property type="entry name" value="S_TKc"/>
    <property type="match status" value="1"/>
</dbReference>
<evidence type="ECO:0000259" key="9">
    <source>
        <dbReference type="PROSITE" id="PS51746"/>
    </source>
</evidence>
<feature type="domain" description="Protein kinase" evidence="8">
    <location>
        <begin position="364"/>
        <end position="632"/>
    </location>
</feature>
<evidence type="ECO:0000256" key="4">
    <source>
        <dbReference type="ARBA" id="ARBA00022777"/>
    </source>
</evidence>
<dbReference type="PROSITE" id="PS00108">
    <property type="entry name" value="PROTEIN_KINASE_ST"/>
    <property type="match status" value="1"/>
</dbReference>
<evidence type="ECO:0000256" key="2">
    <source>
        <dbReference type="ARBA" id="ARBA00022679"/>
    </source>
</evidence>
<keyword evidence="11" id="KW-1185">Reference proteome</keyword>
<dbReference type="PROSITE" id="PS00107">
    <property type="entry name" value="PROTEIN_KINASE_ATP"/>
    <property type="match status" value="1"/>
</dbReference>
<dbReference type="Pfam" id="PF00481">
    <property type="entry name" value="PP2C"/>
    <property type="match status" value="1"/>
</dbReference>
<organism evidence="10 11">
    <name type="scientific">Pycnococcus provasolii</name>
    <dbReference type="NCBI Taxonomy" id="41880"/>
    <lineage>
        <taxon>Eukaryota</taxon>
        <taxon>Viridiplantae</taxon>
        <taxon>Chlorophyta</taxon>
        <taxon>Pseudoscourfieldiophyceae</taxon>
        <taxon>Pseudoscourfieldiales</taxon>
        <taxon>Pycnococcaceae</taxon>
        <taxon>Pycnococcus</taxon>
    </lineage>
</organism>
<comment type="caution">
    <text evidence="10">The sequence shown here is derived from an EMBL/GenBank/DDBJ whole genome shotgun (WGS) entry which is preliminary data.</text>
</comment>
<evidence type="ECO:0000256" key="6">
    <source>
        <dbReference type="PROSITE-ProRule" id="PRU10141"/>
    </source>
</evidence>
<dbReference type="GO" id="GO:0004601">
    <property type="term" value="F:peroxidase activity"/>
    <property type="evidence" value="ECO:0007669"/>
    <property type="project" value="InterPro"/>
</dbReference>
<accession>A0A830H3R9</accession>
<evidence type="ECO:0000313" key="11">
    <source>
        <dbReference type="Proteomes" id="UP000660262"/>
    </source>
</evidence>
<dbReference type="GO" id="GO:0004674">
    <property type="term" value="F:protein serine/threonine kinase activity"/>
    <property type="evidence" value="ECO:0007669"/>
    <property type="project" value="UniProtKB-KW"/>
</dbReference>
<dbReference type="Proteomes" id="UP000660262">
    <property type="component" value="Unassembled WGS sequence"/>
</dbReference>
<dbReference type="InterPro" id="IPR008271">
    <property type="entry name" value="Ser/Thr_kinase_AS"/>
</dbReference>
<proteinExistence type="predicted"/>
<dbReference type="SMART" id="SM00332">
    <property type="entry name" value="PP2Cc"/>
    <property type="match status" value="1"/>
</dbReference>
<keyword evidence="4" id="KW-0418">Kinase</keyword>
<sequence>MSHLVAGVASARKSKEDRWCVVPLGGPQGKPTAGSSFCAACVFDGHAGYRAAETAARELPRRLHAALHQCKDDIMEAAATTATELAKDVKHGAAVGCAACICPPDESGSTMCLCIVRERPAERDVEVVTANVGDSRAVACTMGHCTPTARALTRDHSLDDESERARIKAAGGRVARRKVGGEEVGPLRVWPGGIAVSRRLGGPPSVEHVLCSDADVSRTVLSSDERRIVVASDGLWNAITLEQCAKVCSTAGMDPTDAAKALVNAAVKARGLHDDITVVVIDCAMEQGNSPRTGKFSALSPSEADITHEVPASITNSDDVTVHPNHGIDGSKRASFFAPWALPDLLKEVPSRAIGPGGNVDDTYAMGDLVGRGQFAAVHAASPIAFAGTKVAVKTVHKESNLLDLVRNELDALVAMKEAGGHSNVMDLFATFETKHVLHFVTDLYSGGTLTEHISQLSKLGEGDIAITVRQVLSALSFLHSCGVLHLDIKPDNIMVRSAGGEHEMGRVVLADFGSAILFDPKSREAREHRICRGLKGTKYFAAPEVLRMEWHGALADVYSVGMTAHVLLCGMPPADSALRTHHAKLLKGDVESTLPTELSATGKAFMRQLLAPAVKDRPTAQLAKESAELWAAAGMSHAPSLRAAQAQSMKYNAAANYEGAVLAALAAGLSKAGAKKLRKCLPESGGDDDHDHDHDVLSAVLLEESLAAASLPAMQGEAARIRVECGDGPELFVRRHLVEGLEAYAKRHERLLASSGDISLRGGGGGSSAHLNDTGTDDSTNGGSVRGFGRVRMFLELQRVWRGALPNHVGDSVRGGGGGGGGGVALDHSSSRSLSTHLSRVASSSGIDQRLRHQMSRVSEEPPVSLSRLSSEVAGARVPHGTDAEDERAHGGHTLYRALSTGPEAPAISSGGHRYVSVESQESK</sequence>
<dbReference type="SUPFAM" id="SSF56112">
    <property type="entry name" value="Protein kinase-like (PK-like)"/>
    <property type="match status" value="1"/>
</dbReference>
<dbReference type="PROSITE" id="PS51746">
    <property type="entry name" value="PPM_2"/>
    <property type="match status" value="1"/>
</dbReference>
<feature type="region of interest" description="Disordered" evidence="7">
    <location>
        <begin position="757"/>
        <end position="786"/>
    </location>
</feature>
<keyword evidence="3 6" id="KW-0547">Nucleotide-binding</keyword>
<dbReference type="InterPro" id="IPR050205">
    <property type="entry name" value="CDPK_Ser/Thr_kinases"/>
</dbReference>
<evidence type="ECO:0000313" key="10">
    <source>
        <dbReference type="EMBL" id="GHP01766.1"/>
    </source>
</evidence>
<feature type="compositionally biased region" description="Low complexity" evidence="7">
    <location>
        <begin position="832"/>
        <end position="841"/>
    </location>
</feature>
<protein>
    <recommendedName>
        <fullName evidence="12">Protein-serine/threonine phosphatase</fullName>
    </recommendedName>
</protein>
<feature type="compositionally biased region" description="Gly residues" evidence="7">
    <location>
        <begin position="814"/>
        <end position="825"/>
    </location>
</feature>
<feature type="region of interest" description="Disordered" evidence="7">
    <location>
        <begin position="807"/>
        <end position="925"/>
    </location>
</feature>
<evidence type="ECO:0008006" key="12">
    <source>
        <dbReference type="Google" id="ProtNLM"/>
    </source>
</evidence>
<keyword evidence="1" id="KW-0723">Serine/threonine-protein kinase</keyword>
<dbReference type="InterPro" id="IPR019794">
    <property type="entry name" value="Peroxidases_AS"/>
</dbReference>
<keyword evidence="2" id="KW-0808">Transferase</keyword>
<dbReference type="InterPro" id="IPR011009">
    <property type="entry name" value="Kinase-like_dom_sf"/>
</dbReference>
<dbReference type="Pfam" id="PF00069">
    <property type="entry name" value="Pkinase"/>
    <property type="match status" value="1"/>
</dbReference>
<dbReference type="AlphaFoldDB" id="A0A830H3R9"/>
<feature type="compositionally biased region" description="Polar residues" evidence="7">
    <location>
        <begin position="770"/>
        <end position="784"/>
    </location>
</feature>
<dbReference type="InterPro" id="IPR000719">
    <property type="entry name" value="Prot_kinase_dom"/>
</dbReference>
<feature type="binding site" evidence="6">
    <location>
        <position position="394"/>
    </location>
    <ligand>
        <name>ATP</name>
        <dbReference type="ChEBI" id="CHEBI:30616"/>
    </ligand>
</feature>
<name>A0A830H3R9_9CHLO</name>
<dbReference type="InterPro" id="IPR036457">
    <property type="entry name" value="PPM-type-like_dom_sf"/>
</dbReference>
<dbReference type="OrthoDB" id="40902at2759"/>
<feature type="compositionally biased region" description="Basic and acidic residues" evidence="7">
    <location>
        <begin position="881"/>
        <end position="891"/>
    </location>
</feature>
<keyword evidence="5 6" id="KW-0067">ATP-binding</keyword>
<dbReference type="PANTHER" id="PTHR24349">
    <property type="entry name" value="SERINE/THREONINE-PROTEIN KINASE"/>
    <property type="match status" value="1"/>
</dbReference>
<dbReference type="EMBL" id="BNJQ01000002">
    <property type="protein sequence ID" value="GHP01766.1"/>
    <property type="molecule type" value="Genomic_DNA"/>
</dbReference>
<feature type="domain" description="PPM-type phosphatase" evidence="9">
    <location>
        <begin position="2"/>
        <end position="283"/>
    </location>
</feature>
<dbReference type="PROSITE" id="PS00436">
    <property type="entry name" value="PEROXIDASE_2"/>
    <property type="match status" value="1"/>
</dbReference>
<dbReference type="Gene3D" id="1.10.510.10">
    <property type="entry name" value="Transferase(Phosphotransferase) domain 1"/>
    <property type="match status" value="1"/>
</dbReference>
<evidence type="ECO:0000259" key="8">
    <source>
        <dbReference type="PROSITE" id="PS50011"/>
    </source>
</evidence>
<reference evidence="10" key="1">
    <citation type="submission" date="2020-10" db="EMBL/GenBank/DDBJ databases">
        <title>Unveiling of a novel bifunctional photoreceptor, Dualchrome1, isolated from a cosmopolitan green alga.</title>
        <authorList>
            <person name="Suzuki S."/>
            <person name="Kawachi M."/>
        </authorList>
    </citation>
    <scope>NUCLEOTIDE SEQUENCE</scope>
    <source>
        <strain evidence="10">NIES 2893</strain>
    </source>
</reference>
<dbReference type="PROSITE" id="PS50011">
    <property type="entry name" value="PROTEIN_KINASE_DOM"/>
    <property type="match status" value="1"/>
</dbReference>
<evidence type="ECO:0000256" key="5">
    <source>
        <dbReference type="ARBA" id="ARBA00022840"/>
    </source>
</evidence>
<dbReference type="CDD" id="cd00143">
    <property type="entry name" value="PP2Cc"/>
    <property type="match status" value="1"/>
</dbReference>
<dbReference type="SUPFAM" id="SSF81606">
    <property type="entry name" value="PP2C-like"/>
    <property type="match status" value="1"/>
</dbReference>
<dbReference type="GO" id="GO:0005524">
    <property type="term" value="F:ATP binding"/>
    <property type="evidence" value="ECO:0007669"/>
    <property type="project" value="UniProtKB-UniRule"/>
</dbReference>
<dbReference type="InterPro" id="IPR017441">
    <property type="entry name" value="Protein_kinase_ATP_BS"/>
</dbReference>
<evidence type="ECO:0000256" key="7">
    <source>
        <dbReference type="SAM" id="MobiDB-lite"/>
    </source>
</evidence>
<gene>
    <name evidence="10" type="ORF">PPROV_000052300</name>
</gene>
<dbReference type="InterPro" id="IPR001932">
    <property type="entry name" value="PPM-type_phosphatase-like_dom"/>
</dbReference>
<evidence type="ECO:0000256" key="1">
    <source>
        <dbReference type="ARBA" id="ARBA00022527"/>
    </source>
</evidence>
<evidence type="ECO:0000256" key="3">
    <source>
        <dbReference type="ARBA" id="ARBA00022741"/>
    </source>
</evidence>